<organism evidence="2 3">
    <name type="scientific">Magnetospirillum fulvum MGU-K5</name>
    <dbReference type="NCBI Taxonomy" id="1316936"/>
    <lineage>
        <taxon>Bacteria</taxon>
        <taxon>Pseudomonadati</taxon>
        <taxon>Pseudomonadota</taxon>
        <taxon>Alphaproteobacteria</taxon>
        <taxon>Rhodospirillales</taxon>
        <taxon>Rhodospirillaceae</taxon>
        <taxon>Magnetospirillum</taxon>
    </lineage>
</organism>
<name>S9TQX3_MAGFU</name>
<protein>
    <submittedName>
        <fullName evidence="2">Glutamine amidotransferase</fullName>
        <ecNumber evidence="2">6.3.5.2</ecNumber>
    </submittedName>
</protein>
<evidence type="ECO:0000313" key="3">
    <source>
        <dbReference type="Proteomes" id="UP000015350"/>
    </source>
</evidence>
<dbReference type="Gene3D" id="3.40.50.880">
    <property type="match status" value="1"/>
</dbReference>
<dbReference type="GO" id="GO:0003922">
    <property type="term" value="F:GMP synthase (glutamine-hydrolyzing) activity"/>
    <property type="evidence" value="ECO:0007669"/>
    <property type="project" value="UniProtKB-EC"/>
</dbReference>
<dbReference type="Pfam" id="PF00117">
    <property type="entry name" value="GATase"/>
    <property type="match status" value="1"/>
</dbReference>
<dbReference type="EMBL" id="AQPH01000059">
    <property type="protein sequence ID" value="EPY00950.1"/>
    <property type="molecule type" value="Genomic_DNA"/>
</dbReference>
<reference evidence="2 3" key="1">
    <citation type="submission" date="2013-04" db="EMBL/GenBank/DDBJ databases">
        <authorList>
            <person name="Kuznetsov B."/>
            <person name="Ivanovsky R."/>
        </authorList>
    </citation>
    <scope>NUCLEOTIDE SEQUENCE [LARGE SCALE GENOMIC DNA]</scope>
    <source>
        <strain evidence="2 3">MGU-K5</strain>
    </source>
</reference>
<dbReference type="InterPro" id="IPR029062">
    <property type="entry name" value="Class_I_gatase-like"/>
</dbReference>
<keyword evidence="2" id="KW-0808">Transferase</keyword>
<dbReference type="GO" id="GO:0005829">
    <property type="term" value="C:cytosol"/>
    <property type="evidence" value="ECO:0007669"/>
    <property type="project" value="TreeGrafter"/>
</dbReference>
<comment type="caution">
    <text evidence="2">The sequence shown here is derived from an EMBL/GenBank/DDBJ whole genome shotgun (WGS) entry which is preliminary data.</text>
</comment>
<dbReference type="CDD" id="cd01741">
    <property type="entry name" value="GATase1_1"/>
    <property type="match status" value="1"/>
</dbReference>
<feature type="domain" description="Glutamine amidotransferase" evidence="1">
    <location>
        <begin position="24"/>
        <end position="182"/>
    </location>
</feature>
<dbReference type="STRING" id="1316936.K678_13468"/>
<dbReference type="RefSeq" id="WP_021132995.1">
    <property type="nucleotide sequence ID" value="NZ_AQPH01000059.1"/>
</dbReference>
<dbReference type="EC" id="6.3.5.2" evidence="2"/>
<dbReference type="PROSITE" id="PS51273">
    <property type="entry name" value="GATASE_TYPE_1"/>
    <property type="match status" value="1"/>
</dbReference>
<dbReference type="InterPro" id="IPR017926">
    <property type="entry name" value="GATASE"/>
</dbReference>
<accession>S9TQX3</accession>
<evidence type="ECO:0000259" key="1">
    <source>
        <dbReference type="Pfam" id="PF00117"/>
    </source>
</evidence>
<gene>
    <name evidence="2" type="ORF">K678_13468</name>
</gene>
<keyword evidence="2" id="KW-0436">Ligase</keyword>
<dbReference type="AlphaFoldDB" id="S9TQX3"/>
<dbReference type="SUPFAM" id="SSF52317">
    <property type="entry name" value="Class I glutamine amidotransferase-like"/>
    <property type="match status" value="1"/>
</dbReference>
<evidence type="ECO:0000313" key="2">
    <source>
        <dbReference type="EMBL" id="EPY00950.1"/>
    </source>
</evidence>
<dbReference type="NCBIfam" id="NF005458">
    <property type="entry name" value="PRK07053.1"/>
    <property type="match status" value="1"/>
</dbReference>
<dbReference type="eggNOG" id="COG0518">
    <property type="taxonomic scope" value="Bacteria"/>
</dbReference>
<dbReference type="PANTHER" id="PTHR42695">
    <property type="entry name" value="GLUTAMINE AMIDOTRANSFERASE YLR126C-RELATED"/>
    <property type="match status" value="1"/>
</dbReference>
<dbReference type="GO" id="GO:0016740">
    <property type="term" value="F:transferase activity"/>
    <property type="evidence" value="ECO:0007669"/>
    <property type="project" value="UniProtKB-KW"/>
</dbReference>
<dbReference type="Proteomes" id="UP000015350">
    <property type="component" value="Unassembled WGS sequence"/>
</dbReference>
<dbReference type="PATRIC" id="fig|1316936.3.peg.2689"/>
<dbReference type="OrthoDB" id="7365442at2"/>
<dbReference type="PANTHER" id="PTHR42695:SF5">
    <property type="entry name" value="GLUTAMINE AMIDOTRANSFERASE YLR126C-RELATED"/>
    <property type="match status" value="1"/>
</dbReference>
<keyword evidence="2" id="KW-0315">Glutamine amidotransferase</keyword>
<dbReference type="InterPro" id="IPR044992">
    <property type="entry name" value="ChyE-like"/>
</dbReference>
<sequence length="235" mass="24912">MKTCIALRHVAFEDLGSFEPFLRAAGYDITYYEAGYDDLAGLDPLAPDLLVVLGGPIGAYDDGLYPFLRDELRLIDARLASGRPLIGLCLGAQLMARALGASVHPNPAGREIGWSPLTLTEAGKASPLGALAGIDVLHWHGDTFDLPAGSEALASTAITPNQAFLHGPAALGLQFHVEATARGLERWFIGHAAEIGHAGLSVTDLRAATARHAAALERQGTRLLAHFLDRLRPLA</sequence>
<proteinExistence type="predicted"/>